<reference evidence="13 14" key="1">
    <citation type="submission" date="2018-03" db="EMBL/GenBank/DDBJ databases">
        <authorList>
            <person name="Guldener U."/>
        </authorList>
    </citation>
    <scope>NUCLEOTIDE SEQUENCE [LARGE SCALE GENOMIC DNA]</scope>
    <source>
        <strain evidence="13 14">NBRC100155</strain>
    </source>
</reference>
<feature type="domain" description="KA1" evidence="12">
    <location>
        <begin position="1512"/>
        <end position="1562"/>
    </location>
</feature>
<evidence type="ECO:0000256" key="2">
    <source>
        <dbReference type="ARBA" id="ARBA00022527"/>
    </source>
</evidence>
<dbReference type="PROSITE" id="PS50032">
    <property type="entry name" value="KA1"/>
    <property type="match status" value="1"/>
</dbReference>
<feature type="region of interest" description="Disordered" evidence="10">
    <location>
        <begin position="1425"/>
        <end position="1460"/>
    </location>
</feature>
<feature type="compositionally biased region" description="Low complexity" evidence="10">
    <location>
        <begin position="623"/>
        <end position="674"/>
    </location>
</feature>
<sequence>MSTHSHHPSPPASPGSGIRHQPSPSQSAAYEHNSTRSPGYPSPPASPPHIVYDDSVASGRKVSGSSVPASVTQSASISSRSAYAPQTAAGYTSMASAGAAMQLPSTAMPPNSSSTAALAHHPPSKLATGGQSHSHRPVSAMPTPTEHATSASRAAASAAAGGASNVFASMNANYTERRASAHPTMTSSHNASSASVPASIDPTTSQAISSGIPITSPAALSYFAAHPRRQQVHFGNYLLLQTLGEGEFGKVKLGVHKEWGEEVAVKLIKRDKVATDAAPLNLDDTANKDPAKMSKVEREIQVLKDVRHPNIVRLYEVIESDRYIGIVLEYASGGELFDHILAHKYLKEEHACRLFAQLISGVSYLHQKKIVHRDLKLENLLLDRNRNVIITDFGFANNFEDKRDDLMATSCGSPCYAAPELVVQDGLYAGSAVDVWSCGVILYAMLAGYLPFDDDPANPDGDNINLLYKYILATPLSFPEYITAQPRDLLSKMLVPDPTRRATLEQVMQHSWLRNYRELFKFSVDDLERAAMEQQTKKRQMYRQQMMYQQQLQEQQRRQHMERSQSVRQNVSHLPVGTAYTTNTAVPAAAAHRQTLPVSATVPDRLYEPVGSASRGADPSMTPSRIAAPSVPAPASASAPVQAVAPAEPASAPLPRAASHSHAAASSGGAASLVDPVTALGNARGEPRTRLDEGANAGSKSSTPAASAAREAEQRRPAAQKVQRHTIQLEYGTEDRSRKESAATAVASPPGSRQASQSHRKVSASSTTSRLSETERAKAAADKLAAAAVPPPSVLQPAPAKTIPAVPAVVPEGEKVIDSKADAQNRGATDMMRSVSANSASRVSVPSPILEQNSSALSANQAATAAPSSRVRVPSSASARSRPNVDGSNAGQGARVPSSASQRIISNPLPAAEAVGFPSTTGDRIVSADAPASRSRASRQASNAAADASAATNPTRPPSATRPVTTDKAAASATRHRKGMSTDKFFLSRLLGSNGANGAAGATNDKLAPNGSEAQAEKSKRNSISRPVLDRAPSSGGTNKNSRRKAMSLVVGRAAGESSLAAADRARAVESNLPPHTASEASFPSQTSSHRKEDAGFPSQQRAAAAKQRKESGSLAGPGSSSVSSSRPVTGNSRQQPLQQFLQQQNDKTFYDGSTIASTSTAGPSSNAAKKVMDWFRKKSLSRGTFNEQPPLGPFERSPTSSHVSGGAASTTPSVIVTGAQNGTSRHAEAHTGSGEGVSGASSVPSSRSTSGTHSENSEATEMTQLTNLSDASHGESDGVKSSASTVQQQATPKASLSAVSNVSNASAVEPSSAAAAPLAQRSRPTAAATSSTNTKTAAAVATTSPTAATPFNETRLRYHLGAVDQSALTSRSPIDVLKEVHRVLYEMGIDVRKEKDEDFKLECVRRKRAKTLMSATQGIGMSIRSSVFPPTQADLERSSRMSSHRDSLTPSASTPASGSLRSFLRRGSYQSGATSPKLSSSAALLPSSATSNSIVLTQDENQPPPLYGDAAVDGGQEIRFSVEVTRIKNLPGLYSLDIRRMKGNLWAYKFVYQALLDRCQLAA</sequence>
<feature type="compositionally biased region" description="Polar residues" evidence="10">
    <location>
        <begin position="63"/>
        <end position="81"/>
    </location>
</feature>
<feature type="region of interest" description="Disordered" evidence="10">
    <location>
        <begin position="609"/>
        <end position="784"/>
    </location>
</feature>
<dbReference type="InterPro" id="IPR017441">
    <property type="entry name" value="Protein_kinase_ATP_BS"/>
</dbReference>
<evidence type="ECO:0000256" key="7">
    <source>
        <dbReference type="ARBA" id="ARBA00047899"/>
    </source>
</evidence>
<feature type="compositionally biased region" description="Basic and acidic residues" evidence="10">
    <location>
        <begin position="1435"/>
        <end position="1448"/>
    </location>
</feature>
<evidence type="ECO:0000256" key="1">
    <source>
        <dbReference type="ARBA" id="ARBA00012513"/>
    </source>
</evidence>
<keyword evidence="5 13" id="KW-0418">Kinase</keyword>
<keyword evidence="14" id="KW-1185">Reference proteome</keyword>
<feature type="region of interest" description="Disordered" evidence="10">
    <location>
        <begin position="103"/>
        <end position="156"/>
    </location>
</feature>
<evidence type="ECO:0000256" key="4">
    <source>
        <dbReference type="ARBA" id="ARBA00022741"/>
    </source>
</evidence>
<evidence type="ECO:0000256" key="6">
    <source>
        <dbReference type="ARBA" id="ARBA00022840"/>
    </source>
</evidence>
<dbReference type="InterPro" id="IPR008271">
    <property type="entry name" value="Ser/Thr_kinase_AS"/>
</dbReference>
<feature type="compositionally biased region" description="Polar residues" evidence="10">
    <location>
        <begin position="1260"/>
        <end position="1271"/>
    </location>
</feature>
<dbReference type="InterPro" id="IPR028375">
    <property type="entry name" value="KA1/Ssp2_C"/>
</dbReference>
<feature type="compositionally biased region" description="Low complexity" evidence="10">
    <location>
        <begin position="1239"/>
        <end position="1255"/>
    </location>
</feature>
<feature type="compositionally biased region" description="Polar residues" evidence="10">
    <location>
        <begin position="183"/>
        <end position="207"/>
    </location>
</feature>
<feature type="compositionally biased region" description="Polar residues" evidence="10">
    <location>
        <begin position="1198"/>
        <end position="1225"/>
    </location>
</feature>
<dbReference type="PANTHER" id="PTHR24346">
    <property type="entry name" value="MAP/MICROTUBULE AFFINITY-REGULATING KINASE"/>
    <property type="match status" value="1"/>
</dbReference>
<dbReference type="GO" id="GO:0005737">
    <property type="term" value="C:cytoplasm"/>
    <property type="evidence" value="ECO:0007669"/>
    <property type="project" value="TreeGrafter"/>
</dbReference>
<dbReference type="Gene3D" id="3.30.310.80">
    <property type="entry name" value="Kinase associated domain 1, KA1"/>
    <property type="match status" value="1"/>
</dbReference>
<feature type="domain" description="Protein kinase" evidence="11">
    <location>
        <begin position="237"/>
        <end position="513"/>
    </location>
</feature>
<evidence type="ECO:0000259" key="12">
    <source>
        <dbReference type="PROSITE" id="PS50032"/>
    </source>
</evidence>
<feature type="region of interest" description="Disordered" evidence="10">
    <location>
        <begin position="823"/>
        <end position="903"/>
    </location>
</feature>
<feature type="binding site" evidence="9">
    <location>
        <position position="266"/>
    </location>
    <ligand>
        <name>ATP</name>
        <dbReference type="ChEBI" id="CHEBI:30616"/>
    </ligand>
</feature>
<keyword evidence="2 13" id="KW-0723">Serine/threonine-protein kinase</keyword>
<evidence type="ECO:0000256" key="9">
    <source>
        <dbReference type="PROSITE-ProRule" id="PRU10141"/>
    </source>
</evidence>
<evidence type="ECO:0000259" key="11">
    <source>
        <dbReference type="PROSITE" id="PS50011"/>
    </source>
</evidence>
<feature type="region of interest" description="Disordered" evidence="10">
    <location>
        <begin position="1"/>
        <end position="82"/>
    </location>
</feature>
<dbReference type="Pfam" id="PF02149">
    <property type="entry name" value="KA1"/>
    <property type="match status" value="1"/>
</dbReference>
<feature type="region of interest" description="Disordered" evidence="10">
    <location>
        <begin position="1062"/>
        <end position="1135"/>
    </location>
</feature>
<accession>A0A5C3E1U2</accession>
<keyword evidence="3" id="KW-0808">Transferase</keyword>
<dbReference type="GO" id="GO:0035556">
    <property type="term" value="P:intracellular signal transduction"/>
    <property type="evidence" value="ECO:0007669"/>
    <property type="project" value="TreeGrafter"/>
</dbReference>
<protein>
    <recommendedName>
        <fullName evidence="1">non-specific serine/threonine protein kinase</fullName>
        <ecNumber evidence="1">2.7.11.1</ecNumber>
    </recommendedName>
</protein>
<feature type="region of interest" description="Disordered" evidence="10">
    <location>
        <begin position="997"/>
        <end position="1045"/>
    </location>
</feature>
<dbReference type="Gene3D" id="1.10.510.10">
    <property type="entry name" value="Transferase(Phosphotransferase) domain 1"/>
    <property type="match status" value="1"/>
</dbReference>
<dbReference type="InterPro" id="IPR001772">
    <property type="entry name" value="KA1_dom"/>
</dbReference>
<feature type="region of interest" description="Disordered" evidence="10">
    <location>
        <begin position="1312"/>
        <end position="1347"/>
    </location>
</feature>
<comment type="catalytic activity">
    <reaction evidence="7">
        <text>L-threonyl-[protein] + ATP = O-phospho-L-threonyl-[protein] + ADP + H(+)</text>
        <dbReference type="Rhea" id="RHEA:46608"/>
        <dbReference type="Rhea" id="RHEA-COMP:11060"/>
        <dbReference type="Rhea" id="RHEA-COMP:11605"/>
        <dbReference type="ChEBI" id="CHEBI:15378"/>
        <dbReference type="ChEBI" id="CHEBI:30013"/>
        <dbReference type="ChEBI" id="CHEBI:30616"/>
        <dbReference type="ChEBI" id="CHEBI:61977"/>
        <dbReference type="ChEBI" id="CHEBI:456216"/>
        <dbReference type="EC" id="2.7.11.1"/>
    </reaction>
</comment>
<dbReference type="SMART" id="SM00220">
    <property type="entry name" value="S_TKc"/>
    <property type="match status" value="1"/>
</dbReference>
<proteinExistence type="predicted"/>
<feature type="region of interest" description="Disordered" evidence="10">
    <location>
        <begin position="928"/>
        <end position="980"/>
    </location>
</feature>
<keyword evidence="6 9" id="KW-0067">ATP-binding</keyword>
<name>A0A5C3E1U2_9BASI</name>
<evidence type="ECO:0000313" key="14">
    <source>
        <dbReference type="Proteomes" id="UP000324022"/>
    </source>
</evidence>
<dbReference type="InterPro" id="IPR011009">
    <property type="entry name" value="Kinase-like_dom_sf"/>
</dbReference>
<dbReference type="PANTHER" id="PTHR24346:SF110">
    <property type="entry name" value="NON-SPECIFIC SERINE_THREONINE PROTEIN KINASE"/>
    <property type="match status" value="1"/>
</dbReference>
<dbReference type="PROSITE" id="PS00108">
    <property type="entry name" value="PROTEIN_KINASE_ST"/>
    <property type="match status" value="1"/>
</dbReference>
<dbReference type="InterPro" id="IPR000719">
    <property type="entry name" value="Prot_kinase_dom"/>
</dbReference>
<evidence type="ECO:0000256" key="3">
    <source>
        <dbReference type="ARBA" id="ARBA00022679"/>
    </source>
</evidence>
<feature type="region of interest" description="Disordered" evidence="10">
    <location>
        <begin position="178"/>
        <end position="207"/>
    </location>
</feature>
<comment type="catalytic activity">
    <reaction evidence="8">
        <text>L-seryl-[protein] + ATP = O-phospho-L-seryl-[protein] + ADP + H(+)</text>
        <dbReference type="Rhea" id="RHEA:17989"/>
        <dbReference type="Rhea" id="RHEA-COMP:9863"/>
        <dbReference type="Rhea" id="RHEA-COMP:11604"/>
        <dbReference type="ChEBI" id="CHEBI:15378"/>
        <dbReference type="ChEBI" id="CHEBI:29999"/>
        <dbReference type="ChEBI" id="CHEBI:30616"/>
        <dbReference type="ChEBI" id="CHEBI:83421"/>
        <dbReference type="ChEBI" id="CHEBI:456216"/>
        <dbReference type="EC" id="2.7.11.1"/>
    </reaction>
</comment>
<feature type="compositionally biased region" description="Polar residues" evidence="10">
    <location>
        <begin position="103"/>
        <end position="116"/>
    </location>
</feature>
<dbReference type="PROSITE" id="PS00107">
    <property type="entry name" value="PROTEIN_KINASE_ATP"/>
    <property type="match status" value="1"/>
</dbReference>
<evidence type="ECO:0000256" key="10">
    <source>
        <dbReference type="SAM" id="MobiDB-lite"/>
    </source>
</evidence>
<organism evidence="13 14">
    <name type="scientific">Ustilago trichophora</name>
    <dbReference type="NCBI Taxonomy" id="86804"/>
    <lineage>
        <taxon>Eukaryota</taxon>
        <taxon>Fungi</taxon>
        <taxon>Dikarya</taxon>
        <taxon>Basidiomycota</taxon>
        <taxon>Ustilaginomycotina</taxon>
        <taxon>Ustilaginomycetes</taxon>
        <taxon>Ustilaginales</taxon>
        <taxon>Ustilaginaceae</taxon>
        <taxon>Ustilago</taxon>
    </lineage>
</organism>
<dbReference type="GO" id="GO:0004674">
    <property type="term" value="F:protein serine/threonine kinase activity"/>
    <property type="evidence" value="ECO:0007669"/>
    <property type="project" value="UniProtKB-KW"/>
</dbReference>
<dbReference type="GO" id="GO:0106310">
    <property type="term" value="F:protein serine kinase activity"/>
    <property type="evidence" value="ECO:0007669"/>
    <property type="project" value="RHEA"/>
</dbReference>
<feature type="region of interest" description="Disordered" evidence="10">
    <location>
        <begin position="1182"/>
        <end position="1293"/>
    </location>
</feature>
<evidence type="ECO:0000256" key="8">
    <source>
        <dbReference type="ARBA" id="ARBA00048679"/>
    </source>
</evidence>
<feature type="compositionally biased region" description="Polar residues" evidence="10">
    <location>
        <begin position="1280"/>
        <end position="1293"/>
    </location>
</feature>
<gene>
    <name evidence="13" type="ORF">UTRI_03473</name>
</gene>
<keyword evidence="4 9" id="KW-0547">Nucleotide-binding</keyword>
<feature type="compositionally biased region" description="Low complexity" evidence="10">
    <location>
        <begin position="928"/>
        <end position="954"/>
    </location>
</feature>
<dbReference type="EC" id="2.7.11.1" evidence="1"/>
<feature type="compositionally biased region" description="Basic and acidic residues" evidence="10">
    <location>
        <begin position="772"/>
        <end position="781"/>
    </location>
</feature>
<dbReference type="SUPFAM" id="SSF56112">
    <property type="entry name" value="Protein kinase-like (PK-like)"/>
    <property type="match status" value="1"/>
</dbReference>
<evidence type="ECO:0000313" key="13">
    <source>
        <dbReference type="EMBL" id="SPO24205.1"/>
    </source>
</evidence>
<evidence type="ECO:0000256" key="5">
    <source>
        <dbReference type="ARBA" id="ARBA00022777"/>
    </source>
</evidence>
<feature type="compositionally biased region" description="Polar residues" evidence="10">
    <location>
        <begin position="1079"/>
        <end position="1088"/>
    </location>
</feature>
<dbReference type="Pfam" id="PF00069">
    <property type="entry name" value="Pkinase"/>
    <property type="match status" value="1"/>
</dbReference>
<dbReference type="Proteomes" id="UP000324022">
    <property type="component" value="Unassembled WGS sequence"/>
</dbReference>
<dbReference type="GO" id="GO:0005524">
    <property type="term" value="F:ATP binding"/>
    <property type="evidence" value="ECO:0007669"/>
    <property type="project" value="UniProtKB-UniRule"/>
</dbReference>
<dbReference type="SUPFAM" id="SSF103243">
    <property type="entry name" value="KA1-like"/>
    <property type="match status" value="1"/>
</dbReference>
<feature type="compositionally biased region" description="Low complexity" evidence="10">
    <location>
        <begin position="1113"/>
        <end position="1126"/>
    </location>
</feature>
<dbReference type="EMBL" id="OOIN01000007">
    <property type="protein sequence ID" value="SPO24205.1"/>
    <property type="molecule type" value="Genomic_DNA"/>
</dbReference>
<feature type="compositionally biased region" description="Low complexity" evidence="10">
    <location>
        <begin position="833"/>
        <end position="882"/>
    </location>
</feature>
<dbReference type="OrthoDB" id="193931at2759"/>
<dbReference type="FunFam" id="1.10.510.10:FF:000636">
    <property type="entry name" value="Non-specific serine/threonine protein kinase"/>
    <property type="match status" value="1"/>
</dbReference>
<dbReference type="PROSITE" id="PS50011">
    <property type="entry name" value="PROTEIN_KINASE_DOM"/>
    <property type="match status" value="1"/>
</dbReference>